<dbReference type="SUPFAM" id="SSF46785">
    <property type="entry name" value="Winged helix' DNA-binding domain"/>
    <property type="match status" value="1"/>
</dbReference>
<accession>A0A221MAB4</accession>
<keyword evidence="4" id="KW-0804">Transcription</keyword>
<dbReference type="PANTHER" id="PTHR30126">
    <property type="entry name" value="HTH-TYPE TRANSCRIPTIONAL REGULATOR"/>
    <property type="match status" value="1"/>
</dbReference>
<feature type="domain" description="HTH lysR-type" evidence="5">
    <location>
        <begin position="1"/>
        <end position="58"/>
    </location>
</feature>
<dbReference type="Gene3D" id="1.10.10.10">
    <property type="entry name" value="Winged helix-like DNA-binding domain superfamily/Winged helix DNA-binding domain"/>
    <property type="match status" value="1"/>
</dbReference>
<dbReference type="PRINTS" id="PR00039">
    <property type="entry name" value="HTHLYSR"/>
</dbReference>
<protein>
    <submittedName>
        <fullName evidence="6">LysR family transcriptional regulator</fullName>
    </submittedName>
</protein>
<dbReference type="InterPro" id="IPR005119">
    <property type="entry name" value="LysR_subst-bd"/>
</dbReference>
<dbReference type="InterPro" id="IPR036390">
    <property type="entry name" value="WH_DNA-bd_sf"/>
</dbReference>
<dbReference type="KEGG" id="vne:CFK40_05895"/>
<evidence type="ECO:0000256" key="4">
    <source>
        <dbReference type="ARBA" id="ARBA00023163"/>
    </source>
</evidence>
<proteinExistence type="inferred from homology"/>
<evidence type="ECO:0000313" key="6">
    <source>
        <dbReference type="EMBL" id="ASN04577.1"/>
    </source>
</evidence>
<keyword evidence="2" id="KW-0805">Transcription regulation</keyword>
<evidence type="ECO:0000313" key="7">
    <source>
        <dbReference type="Proteomes" id="UP000204391"/>
    </source>
</evidence>
<dbReference type="OrthoDB" id="9785745at2"/>
<dbReference type="Proteomes" id="UP000204391">
    <property type="component" value="Chromosome"/>
</dbReference>
<comment type="similarity">
    <text evidence="1">Belongs to the LysR transcriptional regulatory family.</text>
</comment>
<gene>
    <name evidence="6" type="ORF">CFK40_05895</name>
</gene>
<dbReference type="CDD" id="cd08420">
    <property type="entry name" value="PBP2_CysL_like"/>
    <property type="match status" value="1"/>
</dbReference>
<dbReference type="Gene3D" id="3.40.190.290">
    <property type="match status" value="1"/>
</dbReference>
<dbReference type="InterPro" id="IPR036388">
    <property type="entry name" value="WH-like_DNA-bd_sf"/>
</dbReference>
<dbReference type="InterPro" id="IPR000847">
    <property type="entry name" value="LysR_HTH_N"/>
</dbReference>
<dbReference type="EMBL" id="CP022437">
    <property type="protein sequence ID" value="ASN04577.1"/>
    <property type="molecule type" value="Genomic_DNA"/>
</dbReference>
<reference evidence="6 7" key="1">
    <citation type="journal article" date="2003" name="Int. J. Syst. Evol. Microbiol.">
        <title>Virgibacillus carmonensis sp. nov., Virgibacillus necropolis sp. nov. and Virgibacillus picturae sp. nov., three novel species isolated from deteriorated mural paintings, transfer of the species of the genus salibacillus to Virgibacillus, as Virgibacillus marismortui comb. nov. and Virgibacillus salexigens comb. nov., and emended description of the genus Virgibacillus.</title>
        <authorList>
            <person name="Heyrman J."/>
            <person name="Logan N.A."/>
            <person name="Busse H.J."/>
            <person name="Balcaen A."/>
            <person name="Lebbe L."/>
            <person name="Rodriguez-Diaz M."/>
            <person name="Swings J."/>
            <person name="De Vos P."/>
        </authorList>
    </citation>
    <scope>NUCLEOTIDE SEQUENCE [LARGE SCALE GENOMIC DNA]</scope>
    <source>
        <strain evidence="6 7">LMG 19488</strain>
    </source>
</reference>
<dbReference type="RefSeq" id="WP_089531428.1">
    <property type="nucleotide sequence ID" value="NZ_CP022437.1"/>
</dbReference>
<dbReference type="InterPro" id="IPR047788">
    <property type="entry name" value="LysR-like_Sec_metab"/>
</dbReference>
<name>A0A221MAB4_9BACI</name>
<evidence type="ECO:0000256" key="2">
    <source>
        <dbReference type="ARBA" id="ARBA00023015"/>
    </source>
</evidence>
<dbReference type="SUPFAM" id="SSF53850">
    <property type="entry name" value="Periplasmic binding protein-like II"/>
    <property type="match status" value="1"/>
</dbReference>
<organism evidence="6 7">
    <name type="scientific">Virgibacillus necropolis</name>
    <dbReference type="NCBI Taxonomy" id="163877"/>
    <lineage>
        <taxon>Bacteria</taxon>
        <taxon>Bacillati</taxon>
        <taxon>Bacillota</taxon>
        <taxon>Bacilli</taxon>
        <taxon>Bacillales</taxon>
        <taxon>Bacillaceae</taxon>
        <taxon>Virgibacillus</taxon>
    </lineage>
</organism>
<sequence>MNYERLKTFIAVAEKKSFSDAAKILYVTQPTITSQVKALEEELNTKLFERTTKKVEMTESAVILYKYAREIIRLSDSAQKEILKIEDIMHGDLSMGCSLTIGEYILPLYLKKFKDLYPLIRMNVDISNSNKIVANLKDQLIDVGLIETPIDDPQIIVEPFLADELILIAAPNYFSSNEIKLSMDQLKHTPLIMREKGSGTRAVVEEYLNQAGMPIDELNVVMELGSTEAIKATVESGLGVSIISKNAIIKEEQLQLLTAFPIQGISFYRYFYIAFRKEQILKSTTELFIEELRKMTCGDSPPPLYRVTTLV</sequence>
<dbReference type="GO" id="GO:0000976">
    <property type="term" value="F:transcription cis-regulatory region binding"/>
    <property type="evidence" value="ECO:0007669"/>
    <property type="project" value="TreeGrafter"/>
</dbReference>
<dbReference type="GO" id="GO:0003700">
    <property type="term" value="F:DNA-binding transcription factor activity"/>
    <property type="evidence" value="ECO:0007669"/>
    <property type="project" value="InterPro"/>
</dbReference>
<dbReference type="PANTHER" id="PTHR30126:SF64">
    <property type="entry name" value="HTH-TYPE TRANSCRIPTIONAL REGULATOR CITR"/>
    <property type="match status" value="1"/>
</dbReference>
<evidence type="ECO:0000256" key="3">
    <source>
        <dbReference type="ARBA" id="ARBA00023125"/>
    </source>
</evidence>
<keyword evidence="7" id="KW-1185">Reference proteome</keyword>
<keyword evidence="3" id="KW-0238">DNA-binding</keyword>
<dbReference type="NCBIfam" id="NF040786">
    <property type="entry name" value="LysR_Sec_metab"/>
    <property type="match status" value="1"/>
</dbReference>
<dbReference type="PROSITE" id="PS50931">
    <property type="entry name" value="HTH_LYSR"/>
    <property type="match status" value="1"/>
</dbReference>
<evidence type="ECO:0000259" key="5">
    <source>
        <dbReference type="PROSITE" id="PS50931"/>
    </source>
</evidence>
<dbReference type="AlphaFoldDB" id="A0A221MAB4"/>
<dbReference type="Pfam" id="PF00126">
    <property type="entry name" value="HTH_1"/>
    <property type="match status" value="1"/>
</dbReference>
<dbReference type="FunFam" id="1.10.10.10:FF:000001">
    <property type="entry name" value="LysR family transcriptional regulator"/>
    <property type="match status" value="1"/>
</dbReference>
<evidence type="ECO:0000256" key="1">
    <source>
        <dbReference type="ARBA" id="ARBA00009437"/>
    </source>
</evidence>
<dbReference type="Pfam" id="PF03466">
    <property type="entry name" value="LysR_substrate"/>
    <property type="match status" value="1"/>
</dbReference>